<sequence length="101" mass="10871">MARVIELRPAEEAPESLTLRTGDLLMVWATGGRIRSGTDSLELLGPFLIGVLGIDGLVHTPEGPPGKVALLARRPGRAEIEFALGGPWPAIRWVTMTFVVE</sequence>
<gene>
    <name evidence="1" type="ORF">SAMN05444920_11811</name>
</gene>
<reference evidence="1 2" key="1">
    <citation type="submission" date="2016-10" db="EMBL/GenBank/DDBJ databases">
        <authorList>
            <person name="de Groot N.N."/>
        </authorList>
    </citation>
    <scope>NUCLEOTIDE SEQUENCE [LARGE SCALE GENOMIC DNA]</scope>
    <source>
        <strain evidence="1 2">CGMCC 4.7037</strain>
    </source>
</reference>
<dbReference type="Proteomes" id="UP000236732">
    <property type="component" value="Unassembled WGS sequence"/>
</dbReference>
<dbReference type="EMBL" id="FNVT01000018">
    <property type="protein sequence ID" value="SEH00822.1"/>
    <property type="molecule type" value="Genomic_DNA"/>
</dbReference>
<organism evidence="1 2">
    <name type="scientific">Nonomuraea solani</name>
    <dbReference type="NCBI Taxonomy" id="1144553"/>
    <lineage>
        <taxon>Bacteria</taxon>
        <taxon>Bacillati</taxon>
        <taxon>Actinomycetota</taxon>
        <taxon>Actinomycetes</taxon>
        <taxon>Streptosporangiales</taxon>
        <taxon>Streptosporangiaceae</taxon>
        <taxon>Nonomuraea</taxon>
    </lineage>
</organism>
<dbReference type="OrthoDB" id="4774605at2"/>
<dbReference type="AlphaFoldDB" id="A0A1H6ESN8"/>
<name>A0A1H6ESN8_9ACTN</name>
<protein>
    <submittedName>
        <fullName evidence="1">Uncharacterized protein</fullName>
    </submittedName>
</protein>
<dbReference type="RefSeq" id="WP_103961965.1">
    <property type="nucleotide sequence ID" value="NZ_FNVT01000018.1"/>
</dbReference>
<keyword evidence="2" id="KW-1185">Reference proteome</keyword>
<evidence type="ECO:0000313" key="2">
    <source>
        <dbReference type="Proteomes" id="UP000236732"/>
    </source>
</evidence>
<evidence type="ECO:0000313" key="1">
    <source>
        <dbReference type="EMBL" id="SEH00822.1"/>
    </source>
</evidence>
<proteinExistence type="predicted"/>
<accession>A0A1H6ESN8</accession>